<keyword evidence="2" id="KW-1185">Reference proteome</keyword>
<organism evidence="1 2">
    <name type="scientific">Tubulinosema ratisbonensis</name>
    <dbReference type="NCBI Taxonomy" id="291195"/>
    <lineage>
        <taxon>Eukaryota</taxon>
        <taxon>Fungi</taxon>
        <taxon>Fungi incertae sedis</taxon>
        <taxon>Microsporidia</taxon>
        <taxon>Tubulinosematoidea</taxon>
        <taxon>Tubulinosematidae</taxon>
        <taxon>Tubulinosema</taxon>
    </lineage>
</organism>
<reference evidence="1 2" key="1">
    <citation type="submission" date="2018-10" db="EMBL/GenBank/DDBJ databases">
        <title>Draft genome sequence of the microsporidian Tubulinosema ratisbonensis.</title>
        <authorList>
            <person name="Polonais V."/>
            <person name="Peyretaillade E."/>
            <person name="Niehus S."/>
            <person name="Wawrzyniak I."/>
            <person name="Franchet A."/>
            <person name="Gaspin C."/>
            <person name="Reichstadt M."/>
            <person name="Belser C."/>
            <person name="Labadie K."/>
            <person name="Delbac F."/>
            <person name="Ferrandon D."/>
        </authorList>
    </citation>
    <scope>NUCLEOTIDE SEQUENCE [LARGE SCALE GENOMIC DNA]</scope>
    <source>
        <strain evidence="1 2">Franzen</strain>
    </source>
</reference>
<proteinExistence type="predicted"/>
<name>A0A437AN65_9MICR</name>
<comment type="caution">
    <text evidence="1">The sequence shown here is derived from an EMBL/GenBank/DDBJ whole genome shotgun (WGS) entry which is preliminary data.</text>
</comment>
<dbReference type="Proteomes" id="UP000282876">
    <property type="component" value="Unassembled WGS sequence"/>
</dbReference>
<gene>
    <name evidence="1" type="ORF">TUBRATIS_009420</name>
</gene>
<dbReference type="AlphaFoldDB" id="A0A437AN65"/>
<sequence length="380" mass="45924">MKIKELICLNIFRIVCSLSKLELNHEENQIISQNEAPMSQRYDILVKNYRIDFDKLNNKFKAPPIEINLDETITKYLKCKKIMQSDYKTKELDTRPNRYTKKIIYSDIYQVLILMSVYVTKELLFNMKYYSNTCLNNEFKIHNLKSLINIRNHDKYSNIPYHLFSEYFKNSKFEIDSLFLKNKQLKQLELFTKYLIEFKQNNQKFIMICKNDYLEIFGRKDMIGVIYIIETLYYNTASNNTLLIFPELTYFKKFLFKCKKNSFLKKFHFVFSFLIFKLESTLMLFFKKPVKLNQLRVLPIYVVQILKSIQLTGRCFLLLYLKFENNFGEMKRNLENYIEFLGCITLFNINSSESKCNYRKNFIELEYFIKNEAYLTLMIL</sequence>
<dbReference type="VEuPathDB" id="MicrosporidiaDB:TUBRATIS_009420"/>
<accession>A0A437AN65</accession>
<evidence type="ECO:0000313" key="1">
    <source>
        <dbReference type="EMBL" id="RVD92549.1"/>
    </source>
</evidence>
<evidence type="ECO:0000313" key="2">
    <source>
        <dbReference type="Proteomes" id="UP000282876"/>
    </source>
</evidence>
<protein>
    <submittedName>
        <fullName evidence="1">Uncharacterized protein</fullName>
    </submittedName>
</protein>
<dbReference type="EMBL" id="RCSS01000192">
    <property type="protein sequence ID" value="RVD92549.1"/>
    <property type="molecule type" value="Genomic_DNA"/>
</dbReference>